<comment type="caution">
    <text evidence="7">The sequence shown here is derived from an EMBL/GenBank/DDBJ whole genome shotgun (WGS) entry which is preliminary data.</text>
</comment>
<dbReference type="AlphaFoldDB" id="A0A545UC55"/>
<dbReference type="GO" id="GO:0005506">
    <property type="term" value="F:iron ion binding"/>
    <property type="evidence" value="ECO:0007669"/>
    <property type="project" value="InterPro"/>
</dbReference>
<evidence type="ECO:0000313" key="8">
    <source>
        <dbReference type="Proteomes" id="UP000315439"/>
    </source>
</evidence>
<evidence type="ECO:0000259" key="6">
    <source>
        <dbReference type="Pfam" id="PF04116"/>
    </source>
</evidence>
<protein>
    <submittedName>
        <fullName evidence="7">Sterol desaturase family protein</fullName>
    </submittedName>
</protein>
<feature type="domain" description="Fatty acid hydroxylase" evidence="6">
    <location>
        <begin position="211"/>
        <end position="345"/>
    </location>
</feature>
<keyword evidence="3 5" id="KW-1133">Transmembrane helix</keyword>
<sequence length="379" mass="43246">MPEESHIYKPRKTEDMSDRAFRLGEGKISGYLSCSLGILSFLAVLCYQFPAYLTTADLRAVYDAKILQVALMITLWSSLGFALLTFILSKHRRLGAIGVVFSLLAFSLGGYTIPVRGVESNTLSLGLDWLILTLIASVMIFTFLEKIIPKYREQAILRPEWQLDLFYFCFNHLLIAVLLLISNYFVVTVFGWAASSQLQAWVQSLPVVVQVVILIVCADFVLYWSHRFFHENPGLWKIHAVHHSVEHMDWLAGSRNHIVQTIVDRSIAMLPLYLLGADKAALDIYVTFAAFQAVLVHANIGIPFGPLKYLVVTPLYHHWHHSSDKPAIDSNYAVHLPLFDRLFGTYHMPSQHWPQEYGTTKRLPRTFLGQLFYPFKRSQ</sequence>
<dbReference type="EMBL" id="VIKS01000009">
    <property type="protein sequence ID" value="TQV87044.1"/>
    <property type="molecule type" value="Genomic_DNA"/>
</dbReference>
<proteinExistence type="predicted"/>
<evidence type="ECO:0000256" key="4">
    <source>
        <dbReference type="ARBA" id="ARBA00023136"/>
    </source>
</evidence>
<evidence type="ECO:0000256" key="3">
    <source>
        <dbReference type="ARBA" id="ARBA00022989"/>
    </source>
</evidence>
<dbReference type="Pfam" id="PF04116">
    <property type="entry name" value="FA_hydroxylase"/>
    <property type="match status" value="1"/>
</dbReference>
<gene>
    <name evidence="7" type="ORF">FLL46_14660</name>
</gene>
<dbReference type="OrthoDB" id="9770329at2"/>
<feature type="transmembrane region" description="Helical" evidence="5">
    <location>
        <begin position="165"/>
        <end position="194"/>
    </location>
</feature>
<evidence type="ECO:0000256" key="5">
    <source>
        <dbReference type="SAM" id="Phobius"/>
    </source>
</evidence>
<dbReference type="InterPro" id="IPR006694">
    <property type="entry name" value="Fatty_acid_hydroxylase"/>
</dbReference>
<accession>A0A545UC55</accession>
<evidence type="ECO:0000256" key="1">
    <source>
        <dbReference type="ARBA" id="ARBA00004370"/>
    </source>
</evidence>
<organism evidence="7 8">
    <name type="scientific">Aliikangiella coralliicola</name>
    <dbReference type="NCBI Taxonomy" id="2592383"/>
    <lineage>
        <taxon>Bacteria</taxon>
        <taxon>Pseudomonadati</taxon>
        <taxon>Pseudomonadota</taxon>
        <taxon>Gammaproteobacteria</taxon>
        <taxon>Oceanospirillales</taxon>
        <taxon>Pleioneaceae</taxon>
        <taxon>Aliikangiella</taxon>
    </lineage>
</organism>
<keyword evidence="4 5" id="KW-0472">Membrane</keyword>
<comment type="subcellular location">
    <subcellularLocation>
        <location evidence="1">Membrane</location>
    </subcellularLocation>
</comment>
<dbReference type="RefSeq" id="WP_142932000.1">
    <property type="nucleotide sequence ID" value="NZ_ML660165.1"/>
</dbReference>
<evidence type="ECO:0000256" key="2">
    <source>
        <dbReference type="ARBA" id="ARBA00022692"/>
    </source>
</evidence>
<keyword evidence="2 5" id="KW-0812">Transmembrane</keyword>
<evidence type="ECO:0000313" key="7">
    <source>
        <dbReference type="EMBL" id="TQV87044.1"/>
    </source>
</evidence>
<dbReference type="GO" id="GO:0008610">
    <property type="term" value="P:lipid biosynthetic process"/>
    <property type="evidence" value="ECO:0007669"/>
    <property type="project" value="InterPro"/>
</dbReference>
<dbReference type="InterPro" id="IPR050307">
    <property type="entry name" value="Sterol_Desaturase_Related"/>
</dbReference>
<feature type="transmembrane region" description="Helical" evidence="5">
    <location>
        <begin position="66"/>
        <end position="87"/>
    </location>
</feature>
<feature type="transmembrane region" description="Helical" evidence="5">
    <location>
        <begin position="94"/>
        <end position="113"/>
    </location>
</feature>
<feature type="transmembrane region" description="Helical" evidence="5">
    <location>
        <begin position="125"/>
        <end position="144"/>
    </location>
</feature>
<keyword evidence="8" id="KW-1185">Reference proteome</keyword>
<name>A0A545UC55_9GAMM</name>
<reference evidence="7 8" key="1">
    <citation type="submission" date="2019-07" db="EMBL/GenBank/DDBJ databases">
        <title>Draft genome for Aliikangiella sp. M105.</title>
        <authorList>
            <person name="Wang G."/>
        </authorList>
    </citation>
    <scope>NUCLEOTIDE SEQUENCE [LARGE SCALE GENOMIC DNA]</scope>
    <source>
        <strain evidence="7 8">M105</strain>
    </source>
</reference>
<dbReference type="Proteomes" id="UP000315439">
    <property type="component" value="Unassembled WGS sequence"/>
</dbReference>
<feature type="transmembrane region" description="Helical" evidence="5">
    <location>
        <begin position="28"/>
        <end position="50"/>
    </location>
</feature>
<feature type="transmembrane region" description="Helical" evidence="5">
    <location>
        <begin position="200"/>
        <end position="224"/>
    </location>
</feature>
<dbReference type="GO" id="GO:0016491">
    <property type="term" value="F:oxidoreductase activity"/>
    <property type="evidence" value="ECO:0007669"/>
    <property type="project" value="InterPro"/>
</dbReference>
<dbReference type="PANTHER" id="PTHR11863">
    <property type="entry name" value="STEROL DESATURASE"/>
    <property type="match status" value="1"/>
</dbReference>
<dbReference type="GO" id="GO:0016020">
    <property type="term" value="C:membrane"/>
    <property type="evidence" value="ECO:0007669"/>
    <property type="project" value="UniProtKB-SubCell"/>
</dbReference>